<dbReference type="AlphaFoldDB" id="A0AA36IWI5"/>
<dbReference type="InterPro" id="IPR044862">
    <property type="entry name" value="Pro_4_hyd_alph_FE2OG_OXY"/>
</dbReference>
<reference evidence="7" key="1">
    <citation type="submission" date="2023-08" db="EMBL/GenBank/DDBJ databases">
        <authorList>
            <person name="Chen Y."/>
            <person name="Shah S."/>
            <person name="Dougan E. K."/>
            <person name="Thang M."/>
            <person name="Chan C."/>
        </authorList>
    </citation>
    <scope>NUCLEOTIDE SEQUENCE</scope>
</reference>
<sequence>MELYSENAGQHHRRHHMCCLRFFVPWIIACSAQPEPKELHVLSSAPKAVQVFWLPGDGHGDGDVEVGQLAAAGEQPSSFSITTYPGHAFYFQAGPQRSNSVAHSGGEHDLVMLSEKAGALSAEVLTAEKLKSLVREMHLQCKGRHGYISCCRTFARESLGIPSRFADRYIESYSPNRWMPKDVGRGSIKEVSPVSLGDEPGAVPEDEMVVVNNLPDSLDLLWVPFADEAKLEESTFISDVPPESFVRISGKPGQMFMAMIRGQNESISAFQYPGELAVVLIRPPEGAPPLRVAVANQDQLKIALSNAAQACDFEEETAFLGCFRSRAALSTGEPLPQALSAAWFVMLWSSLKHWRQCVILPDSRPIRQVTLQLDNGEGSNRTIQANVLREEPLVLGIKGLAKPEECDQLIKSQEVLEQDLVMAFVSGGSTSKHRRTLSKNLYPDLEEPGSMLSRLHKRFFQVARGATGFNLWPPGQEPVNWLHYKPGYEYRPHCDGGCGQSLVPSGMRVASSLLYCNVPEQGGSTIFTKDSTKMTPARGDFLFFTYKSDPDHMSTHAACPVLKGIKSTATQWYREGVSEHYTWEDVNDLGYRAKGTEL</sequence>
<dbReference type="GO" id="GO:0031418">
    <property type="term" value="F:L-ascorbic acid binding"/>
    <property type="evidence" value="ECO:0007669"/>
    <property type="project" value="InterPro"/>
</dbReference>
<dbReference type="Gene3D" id="2.60.120.620">
    <property type="entry name" value="q2cbj1_9rhob like domain"/>
    <property type="match status" value="1"/>
</dbReference>
<dbReference type="Proteomes" id="UP001178507">
    <property type="component" value="Unassembled WGS sequence"/>
</dbReference>
<proteinExistence type="predicted"/>
<dbReference type="PANTHER" id="PTHR10869:SF226">
    <property type="entry name" value="PROLYL 4-HYDROXYLASE ALPHA SUBUNIT DOMAIN-CONTAINING PROTEIN"/>
    <property type="match status" value="1"/>
</dbReference>
<accession>A0AA36IWI5</accession>
<gene>
    <name evidence="7" type="ORF">EVOR1521_LOCUS19379</name>
</gene>
<dbReference type="InterPro" id="IPR006620">
    <property type="entry name" value="Pro_4_hyd_alph"/>
</dbReference>
<evidence type="ECO:0000256" key="1">
    <source>
        <dbReference type="ARBA" id="ARBA00001961"/>
    </source>
</evidence>
<comment type="cofactor">
    <cofactor evidence="1">
        <name>L-ascorbate</name>
        <dbReference type="ChEBI" id="CHEBI:38290"/>
    </cofactor>
</comment>
<keyword evidence="5" id="KW-0408">Iron</keyword>
<evidence type="ECO:0000256" key="5">
    <source>
        <dbReference type="ARBA" id="ARBA00023004"/>
    </source>
</evidence>
<dbReference type="PANTHER" id="PTHR10869">
    <property type="entry name" value="PROLYL 4-HYDROXYLASE ALPHA SUBUNIT"/>
    <property type="match status" value="1"/>
</dbReference>
<dbReference type="InterPro" id="IPR005123">
    <property type="entry name" value="Oxoglu/Fe-dep_dioxygenase_dom"/>
</dbReference>
<name>A0AA36IWI5_9DINO</name>
<keyword evidence="2" id="KW-0479">Metal-binding</keyword>
<evidence type="ECO:0000259" key="6">
    <source>
        <dbReference type="PROSITE" id="PS51471"/>
    </source>
</evidence>
<evidence type="ECO:0000256" key="4">
    <source>
        <dbReference type="ARBA" id="ARBA00023002"/>
    </source>
</evidence>
<dbReference type="Pfam" id="PF13640">
    <property type="entry name" value="2OG-FeII_Oxy_3"/>
    <property type="match status" value="1"/>
</dbReference>
<comment type="caution">
    <text evidence="7">The sequence shown here is derived from an EMBL/GenBank/DDBJ whole genome shotgun (WGS) entry which is preliminary data.</text>
</comment>
<keyword evidence="3" id="KW-0223">Dioxygenase</keyword>
<evidence type="ECO:0000313" key="8">
    <source>
        <dbReference type="Proteomes" id="UP001178507"/>
    </source>
</evidence>
<keyword evidence="4" id="KW-0560">Oxidoreductase</keyword>
<dbReference type="GO" id="GO:0005783">
    <property type="term" value="C:endoplasmic reticulum"/>
    <property type="evidence" value="ECO:0007669"/>
    <property type="project" value="TreeGrafter"/>
</dbReference>
<dbReference type="InterPro" id="IPR045054">
    <property type="entry name" value="P4HA-like"/>
</dbReference>
<evidence type="ECO:0000256" key="2">
    <source>
        <dbReference type="ARBA" id="ARBA00022723"/>
    </source>
</evidence>
<dbReference type="SMART" id="SM00702">
    <property type="entry name" value="P4Hc"/>
    <property type="match status" value="1"/>
</dbReference>
<feature type="domain" description="Fe2OG dioxygenase" evidence="6">
    <location>
        <begin position="459"/>
        <end position="575"/>
    </location>
</feature>
<dbReference type="PROSITE" id="PS51471">
    <property type="entry name" value="FE2OG_OXY"/>
    <property type="match status" value="1"/>
</dbReference>
<dbReference type="EMBL" id="CAUJNA010002957">
    <property type="protein sequence ID" value="CAJ1394797.1"/>
    <property type="molecule type" value="Genomic_DNA"/>
</dbReference>
<dbReference type="GO" id="GO:0004656">
    <property type="term" value="F:procollagen-proline 4-dioxygenase activity"/>
    <property type="evidence" value="ECO:0007669"/>
    <property type="project" value="TreeGrafter"/>
</dbReference>
<protein>
    <recommendedName>
        <fullName evidence="6">Fe2OG dioxygenase domain-containing protein</fullName>
    </recommendedName>
</protein>
<keyword evidence="8" id="KW-1185">Reference proteome</keyword>
<evidence type="ECO:0000313" key="7">
    <source>
        <dbReference type="EMBL" id="CAJ1394797.1"/>
    </source>
</evidence>
<dbReference type="GO" id="GO:0005506">
    <property type="term" value="F:iron ion binding"/>
    <property type="evidence" value="ECO:0007669"/>
    <property type="project" value="InterPro"/>
</dbReference>
<evidence type="ECO:0000256" key="3">
    <source>
        <dbReference type="ARBA" id="ARBA00022964"/>
    </source>
</evidence>
<organism evidence="7 8">
    <name type="scientific">Effrenium voratum</name>
    <dbReference type="NCBI Taxonomy" id="2562239"/>
    <lineage>
        <taxon>Eukaryota</taxon>
        <taxon>Sar</taxon>
        <taxon>Alveolata</taxon>
        <taxon>Dinophyceae</taxon>
        <taxon>Suessiales</taxon>
        <taxon>Symbiodiniaceae</taxon>
        <taxon>Effrenium</taxon>
    </lineage>
</organism>